<keyword evidence="1" id="KW-0805">Transcription regulation</keyword>
<evidence type="ECO:0000256" key="1">
    <source>
        <dbReference type="ARBA" id="ARBA00023015"/>
    </source>
</evidence>
<dbReference type="SMART" id="SM00342">
    <property type="entry name" value="HTH_ARAC"/>
    <property type="match status" value="1"/>
</dbReference>
<comment type="caution">
    <text evidence="5">The sequence shown here is derived from an EMBL/GenBank/DDBJ whole genome shotgun (WGS) entry which is preliminary data.</text>
</comment>
<dbReference type="PATRIC" id="fig|1423779.3.peg.506"/>
<protein>
    <submittedName>
        <fullName evidence="5">Transcriptional regulator, AraC family</fullName>
    </submittedName>
</protein>
<dbReference type="SUPFAM" id="SSF51215">
    <property type="entry name" value="Regulatory protein AraC"/>
    <property type="match status" value="1"/>
</dbReference>
<keyword evidence="3" id="KW-0804">Transcription</keyword>
<dbReference type="GO" id="GO:0043565">
    <property type="term" value="F:sequence-specific DNA binding"/>
    <property type="evidence" value="ECO:0007669"/>
    <property type="project" value="InterPro"/>
</dbReference>
<dbReference type="PANTHER" id="PTHR43280">
    <property type="entry name" value="ARAC-FAMILY TRANSCRIPTIONAL REGULATOR"/>
    <property type="match status" value="1"/>
</dbReference>
<dbReference type="PROSITE" id="PS01124">
    <property type="entry name" value="HTH_ARAC_FAMILY_2"/>
    <property type="match status" value="1"/>
</dbReference>
<dbReference type="SUPFAM" id="SSF46689">
    <property type="entry name" value="Homeodomain-like"/>
    <property type="match status" value="1"/>
</dbReference>
<dbReference type="PRINTS" id="PR00032">
    <property type="entry name" value="HTHARAC"/>
</dbReference>
<dbReference type="InterPro" id="IPR037923">
    <property type="entry name" value="HTH-like"/>
</dbReference>
<gene>
    <name evidence="5" type="ORF">FC49_GL000499</name>
</gene>
<dbReference type="InterPro" id="IPR018060">
    <property type="entry name" value="HTH_AraC"/>
</dbReference>
<dbReference type="Pfam" id="PF02311">
    <property type="entry name" value="AraC_binding"/>
    <property type="match status" value="1"/>
</dbReference>
<evidence type="ECO:0000313" key="5">
    <source>
        <dbReference type="EMBL" id="KRM15158.1"/>
    </source>
</evidence>
<proteinExistence type="predicted"/>
<organism evidence="5 6">
    <name type="scientific">Limosilactobacillus oris DSM 4864</name>
    <dbReference type="NCBI Taxonomy" id="1423779"/>
    <lineage>
        <taxon>Bacteria</taxon>
        <taxon>Bacillati</taxon>
        <taxon>Bacillota</taxon>
        <taxon>Bacilli</taxon>
        <taxon>Lactobacillales</taxon>
        <taxon>Lactobacillaceae</taxon>
        <taxon>Limosilactobacillus</taxon>
    </lineage>
</organism>
<evidence type="ECO:0000256" key="3">
    <source>
        <dbReference type="ARBA" id="ARBA00023163"/>
    </source>
</evidence>
<dbReference type="Pfam" id="PF12833">
    <property type="entry name" value="HTH_18"/>
    <property type="match status" value="1"/>
</dbReference>
<dbReference type="AlphaFoldDB" id="A0A0R1WJL2"/>
<sequence>MQQFISFPTIESGLYMFGGHRHTVAGGWHFFEQRHQVFELMTISKGCQLTEIKGGPTIELGPGDAIIIAPETYHTNSNQSAQTPMTYSCLHFDFEDMLVRSRLIGLVANQRIPAGSVLARICTDTLAAIAQLSSNREQVNNFANRVAIEITLLNFLRDVDQEIDRVKDHHRLPYSDKEAKVARDLVVSIENRVNNDDENPSFNFEEICYHLGISSGYGHRIFKKVYGITPLYYINRERYQKAQRLLENSYNSIDEIASLVGAGNISIFSKQFKKWSGVTPSEYRKQTRRKRSVTSKNRTGYFE</sequence>
<dbReference type="InterPro" id="IPR009057">
    <property type="entry name" value="Homeodomain-like_sf"/>
</dbReference>
<dbReference type="Gene3D" id="2.60.120.10">
    <property type="entry name" value="Jelly Rolls"/>
    <property type="match status" value="1"/>
</dbReference>
<dbReference type="GO" id="GO:0003700">
    <property type="term" value="F:DNA-binding transcription factor activity"/>
    <property type="evidence" value="ECO:0007669"/>
    <property type="project" value="InterPro"/>
</dbReference>
<dbReference type="Gene3D" id="1.10.10.60">
    <property type="entry name" value="Homeodomain-like"/>
    <property type="match status" value="2"/>
</dbReference>
<dbReference type="InterPro" id="IPR003313">
    <property type="entry name" value="AraC-bd"/>
</dbReference>
<keyword evidence="2" id="KW-0238">DNA-binding</keyword>
<dbReference type="PANTHER" id="PTHR43280:SF28">
    <property type="entry name" value="HTH-TYPE TRANSCRIPTIONAL ACTIVATOR RHAS"/>
    <property type="match status" value="1"/>
</dbReference>
<evidence type="ECO:0000259" key="4">
    <source>
        <dbReference type="PROSITE" id="PS01124"/>
    </source>
</evidence>
<evidence type="ECO:0000256" key="2">
    <source>
        <dbReference type="ARBA" id="ARBA00023125"/>
    </source>
</evidence>
<accession>A0A0R1WJL2</accession>
<reference evidence="5 6" key="1">
    <citation type="journal article" date="2015" name="Genome Announc.">
        <title>Expanding the biotechnology potential of lactobacilli through comparative genomics of 213 strains and associated genera.</title>
        <authorList>
            <person name="Sun Z."/>
            <person name="Harris H.M."/>
            <person name="McCann A."/>
            <person name="Guo C."/>
            <person name="Argimon S."/>
            <person name="Zhang W."/>
            <person name="Yang X."/>
            <person name="Jeffery I.B."/>
            <person name="Cooney J.C."/>
            <person name="Kagawa T.F."/>
            <person name="Liu W."/>
            <person name="Song Y."/>
            <person name="Salvetti E."/>
            <person name="Wrobel A."/>
            <person name="Rasinkangas P."/>
            <person name="Parkhill J."/>
            <person name="Rea M.C."/>
            <person name="O'Sullivan O."/>
            <person name="Ritari J."/>
            <person name="Douillard F.P."/>
            <person name="Paul Ross R."/>
            <person name="Yang R."/>
            <person name="Briner A.E."/>
            <person name="Felis G.E."/>
            <person name="de Vos W.M."/>
            <person name="Barrangou R."/>
            <person name="Klaenhammer T.R."/>
            <person name="Caufield P.W."/>
            <person name="Cui Y."/>
            <person name="Zhang H."/>
            <person name="O'Toole P.W."/>
        </authorList>
    </citation>
    <scope>NUCLEOTIDE SEQUENCE [LARGE SCALE GENOMIC DNA]</scope>
    <source>
        <strain evidence="5 6">DSM 4864</strain>
    </source>
</reference>
<dbReference type="EMBL" id="AZGE01000015">
    <property type="protein sequence ID" value="KRM15158.1"/>
    <property type="molecule type" value="Genomic_DNA"/>
</dbReference>
<name>A0A0R1WJL2_9LACO</name>
<dbReference type="InterPro" id="IPR020449">
    <property type="entry name" value="Tscrpt_reg_AraC-type_HTH"/>
</dbReference>
<feature type="domain" description="HTH araC/xylS-type" evidence="4">
    <location>
        <begin position="183"/>
        <end position="286"/>
    </location>
</feature>
<evidence type="ECO:0000313" key="6">
    <source>
        <dbReference type="Proteomes" id="UP000050973"/>
    </source>
</evidence>
<dbReference type="RefSeq" id="WP_056984548.1">
    <property type="nucleotide sequence ID" value="NZ_AZGE01000015.1"/>
</dbReference>
<dbReference type="Proteomes" id="UP000050973">
    <property type="component" value="Unassembled WGS sequence"/>
</dbReference>
<dbReference type="InterPro" id="IPR014710">
    <property type="entry name" value="RmlC-like_jellyroll"/>
</dbReference>